<keyword evidence="2" id="KW-1185">Reference proteome</keyword>
<evidence type="ECO:0000313" key="1">
    <source>
        <dbReference type="EMBL" id="TGE20993.1"/>
    </source>
</evidence>
<name>A0A4Z0PVW1_9BACT</name>
<sequence>MSSKIDLTEWSLSEEDLVLQENIAQVRIHLAYPGHRPYLHLAPAERRQAISAHYRQDYRQLRSLLNGHTYQRIGSSVRPTGVVLQLPLNQLPALLGQSVVESVSVDAIEGLKARELAPEPSFWCLLARFAIQIEHETSGLQKYEMRHLLVRAFTLAEAEAKLVRSFARYEEPYLNSAGYLVRWHFEAFVDSYQLDVSAADTFLSEEGVEVFSSLHQRRLQPAMEWHPDTPSEDSKRY</sequence>
<dbReference type="OrthoDB" id="794805at2"/>
<comment type="caution">
    <text evidence="1">The sequence shown here is derived from an EMBL/GenBank/DDBJ whole genome shotgun (WGS) entry which is preliminary data.</text>
</comment>
<dbReference type="Proteomes" id="UP000298471">
    <property type="component" value="Unassembled WGS sequence"/>
</dbReference>
<dbReference type="EMBL" id="SRMB01000008">
    <property type="protein sequence ID" value="TGE20993.1"/>
    <property type="molecule type" value="Genomic_DNA"/>
</dbReference>
<reference evidence="1 2" key="1">
    <citation type="submission" date="2019-04" db="EMBL/GenBank/DDBJ databases">
        <authorList>
            <person name="Feng G."/>
            <person name="Zhang J."/>
            <person name="Zhu H."/>
        </authorList>
    </citation>
    <scope>NUCLEOTIDE SEQUENCE [LARGE SCALE GENOMIC DNA]</scope>
    <source>
        <strain evidence="1 2">9PBR-1</strain>
    </source>
</reference>
<proteinExistence type="predicted"/>
<dbReference type="RefSeq" id="WP_135399149.1">
    <property type="nucleotide sequence ID" value="NZ_SRMB01000008.1"/>
</dbReference>
<gene>
    <name evidence="1" type="ORF">E5K02_24835</name>
</gene>
<dbReference type="AlphaFoldDB" id="A0A4Z0PVW1"/>
<organism evidence="1 2">
    <name type="scientific">Hymenobacter metallicola</name>
    <dbReference type="NCBI Taxonomy" id="2563114"/>
    <lineage>
        <taxon>Bacteria</taxon>
        <taxon>Pseudomonadati</taxon>
        <taxon>Bacteroidota</taxon>
        <taxon>Cytophagia</taxon>
        <taxon>Cytophagales</taxon>
        <taxon>Hymenobacteraceae</taxon>
        <taxon>Hymenobacter</taxon>
    </lineage>
</organism>
<accession>A0A4Z0PVW1</accession>
<evidence type="ECO:0000313" key="2">
    <source>
        <dbReference type="Proteomes" id="UP000298471"/>
    </source>
</evidence>
<protein>
    <submittedName>
        <fullName evidence="1">DUF4288 domain-containing protein</fullName>
    </submittedName>
</protein>